<feature type="transmembrane region" description="Helical" evidence="1">
    <location>
        <begin position="129"/>
        <end position="149"/>
    </location>
</feature>
<dbReference type="RefSeq" id="WP_095618677.1">
    <property type="nucleotide sequence ID" value="NZ_NSKD01000011.1"/>
</dbReference>
<evidence type="ECO:0000313" key="3">
    <source>
        <dbReference type="Proteomes" id="UP000218896"/>
    </source>
</evidence>
<keyword evidence="3" id="KW-1185">Reference proteome</keyword>
<evidence type="ECO:0000256" key="1">
    <source>
        <dbReference type="SAM" id="Phobius"/>
    </source>
</evidence>
<gene>
    <name evidence="2" type="ORF">CK501_15640</name>
</gene>
<feature type="transmembrane region" description="Helical" evidence="1">
    <location>
        <begin position="88"/>
        <end position="109"/>
    </location>
</feature>
<feature type="transmembrane region" description="Helical" evidence="1">
    <location>
        <begin position="12"/>
        <end position="35"/>
    </location>
</feature>
<accession>A0A2A2EX98</accession>
<name>A0A2A2EX98_9GAMM</name>
<keyword evidence="1" id="KW-0472">Membrane</keyword>
<sequence>MRSRKVLNADALWEVIVFCVLFAAVTTWSFSVYPLELTGGTMPSGQGFYLFSKLLGLLTVIAIWWQVMGAILNHPLGAGTTLRRHKQSGLLVVLLGSLHYVFFMLAVYFRSGSFPLSLLSPVFDNYFRLTVSVGWFAFTLLLIGVLAAVFRRYIGKSWGFLHRLVYGAMVLGVLHGFLIGSETGFGAFYYIYMFLVASVVGGLMFRVFQYVRRRTSVAL</sequence>
<feature type="transmembrane region" description="Helical" evidence="1">
    <location>
        <begin position="161"/>
        <end position="181"/>
    </location>
</feature>
<keyword evidence="1" id="KW-1133">Transmembrane helix</keyword>
<dbReference type="Proteomes" id="UP000218896">
    <property type="component" value="Unassembled WGS sequence"/>
</dbReference>
<keyword evidence="1" id="KW-0812">Transmembrane</keyword>
<comment type="caution">
    <text evidence="2">The sequence shown here is derived from an EMBL/GenBank/DDBJ whole genome shotgun (WGS) entry which is preliminary data.</text>
</comment>
<feature type="transmembrane region" description="Helical" evidence="1">
    <location>
        <begin position="187"/>
        <end position="208"/>
    </location>
</feature>
<feature type="transmembrane region" description="Helical" evidence="1">
    <location>
        <begin position="47"/>
        <end position="67"/>
    </location>
</feature>
<evidence type="ECO:0000313" key="2">
    <source>
        <dbReference type="EMBL" id="PAU76997.1"/>
    </source>
</evidence>
<dbReference type="OrthoDB" id="9788328at2"/>
<dbReference type="EMBL" id="NSKD01000011">
    <property type="protein sequence ID" value="PAU76997.1"/>
    <property type="molecule type" value="Genomic_DNA"/>
</dbReference>
<proteinExistence type="predicted"/>
<organism evidence="2 3">
    <name type="scientific">Halovibrio salipaludis</name>
    <dbReference type="NCBI Taxonomy" id="2032626"/>
    <lineage>
        <taxon>Bacteria</taxon>
        <taxon>Pseudomonadati</taxon>
        <taxon>Pseudomonadota</taxon>
        <taxon>Gammaproteobacteria</taxon>
        <taxon>Oceanospirillales</taxon>
        <taxon>Halomonadaceae</taxon>
        <taxon>Halovibrio</taxon>
    </lineage>
</organism>
<dbReference type="AlphaFoldDB" id="A0A2A2EX98"/>
<protein>
    <submittedName>
        <fullName evidence="2">Uncharacterized protein</fullName>
    </submittedName>
</protein>
<reference evidence="2 3" key="1">
    <citation type="submission" date="2017-08" db="EMBL/GenBank/DDBJ databases">
        <title>Halovibrio sewagensis sp. nov., isolated from wastewater of high salinity.</title>
        <authorList>
            <person name="Dong X."/>
            <person name="Zhang G."/>
        </authorList>
    </citation>
    <scope>NUCLEOTIDE SEQUENCE [LARGE SCALE GENOMIC DNA]</scope>
    <source>
        <strain evidence="2 3">YL5-2</strain>
    </source>
</reference>